<proteinExistence type="predicted"/>
<keyword evidence="2" id="KW-1185">Reference proteome</keyword>
<protein>
    <submittedName>
        <fullName evidence="1">Uncharacterized protein</fullName>
    </submittedName>
</protein>
<dbReference type="Proteomes" id="UP000265703">
    <property type="component" value="Unassembled WGS sequence"/>
</dbReference>
<dbReference type="AlphaFoldDB" id="A0A397SMX2"/>
<dbReference type="OrthoDB" id="2468032at2759"/>
<accession>A0A397SMX2</accession>
<comment type="caution">
    <text evidence="1">The sequence shown here is derived from an EMBL/GenBank/DDBJ whole genome shotgun (WGS) entry which is preliminary data.</text>
</comment>
<dbReference type="EMBL" id="QKYT01000511">
    <property type="protein sequence ID" value="RIA84191.1"/>
    <property type="molecule type" value="Genomic_DNA"/>
</dbReference>
<gene>
    <name evidence="1" type="ORF">C1645_784638</name>
</gene>
<organism evidence="1 2">
    <name type="scientific">Glomus cerebriforme</name>
    <dbReference type="NCBI Taxonomy" id="658196"/>
    <lineage>
        <taxon>Eukaryota</taxon>
        <taxon>Fungi</taxon>
        <taxon>Fungi incertae sedis</taxon>
        <taxon>Mucoromycota</taxon>
        <taxon>Glomeromycotina</taxon>
        <taxon>Glomeromycetes</taxon>
        <taxon>Glomerales</taxon>
        <taxon>Glomeraceae</taxon>
        <taxon>Glomus</taxon>
    </lineage>
</organism>
<reference evidence="1 2" key="1">
    <citation type="submission" date="2018-06" db="EMBL/GenBank/DDBJ databases">
        <title>Comparative genomics reveals the genomic features of Rhizophagus irregularis, R. cerebriforme, R. diaphanum and Gigaspora rosea, and their symbiotic lifestyle signature.</title>
        <authorList>
            <person name="Morin E."/>
            <person name="San Clemente H."/>
            <person name="Chen E.C.H."/>
            <person name="De La Providencia I."/>
            <person name="Hainaut M."/>
            <person name="Kuo A."/>
            <person name="Kohler A."/>
            <person name="Murat C."/>
            <person name="Tang N."/>
            <person name="Roy S."/>
            <person name="Loubradou J."/>
            <person name="Henrissat B."/>
            <person name="Grigoriev I.V."/>
            <person name="Corradi N."/>
            <person name="Roux C."/>
            <person name="Martin F.M."/>
        </authorList>
    </citation>
    <scope>NUCLEOTIDE SEQUENCE [LARGE SCALE GENOMIC DNA]</scope>
    <source>
        <strain evidence="1 2">DAOM 227022</strain>
    </source>
</reference>
<evidence type="ECO:0000313" key="2">
    <source>
        <dbReference type="Proteomes" id="UP000265703"/>
    </source>
</evidence>
<sequence>MRRKESMVPPFFTWIFQDYPEVAAYFLGTLKPVTLNMVYNKLSKMFLDFVVNLLLDWIFPNHWIKGMIKKAVVFGYKKYIIPIVFSTKLPTILRQRGLTPEEMV</sequence>
<name>A0A397SMX2_9GLOM</name>
<evidence type="ECO:0000313" key="1">
    <source>
        <dbReference type="EMBL" id="RIA84191.1"/>
    </source>
</evidence>